<dbReference type="Proteomes" id="UP001443914">
    <property type="component" value="Unassembled WGS sequence"/>
</dbReference>
<keyword evidence="1" id="KW-0812">Transmembrane</keyword>
<proteinExistence type="predicted"/>
<protein>
    <submittedName>
        <fullName evidence="2">Uncharacterized protein</fullName>
    </submittedName>
</protein>
<keyword evidence="1" id="KW-0472">Membrane</keyword>
<feature type="transmembrane region" description="Helical" evidence="1">
    <location>
        <begin position="106"/>
        <end position="124"/>
    </location>
</feature>
<evidence type="ECO:0000313" key="2">
    <source>
        <dbReference type="EMBL" id="KAK9749107.1"/>
    </source>
</evidence>
<comment type="caution">
    <text evidence="2">The sequence shown here is derived from an EMBL/GenBank/DDBJ whole genome shotgun (WGS) entry which is preliminary data.</text>
</comment>
<sequence length="147" mass="16742">MIEYAVGASYLNKFVLQEGLVIISDAEMTWQIYLNPKLSRKLCANLEPELSQSNLEISKTGSLKSSSTTQIFDSKVHVQQKVLSVIHLCMFSFHLCISIGFDLLSLLHEIIMGISLSLNLSIFVKKNLYSFFTYILSYHLKFQQNVI</sequence>
<dbReference type="EMBL" id="JBDFQZ010000002">
    <property type="protein sequence ID" value="KAK9749107.1"/>
    <property type="molecule type" value="Genomic_DNA"/>
</dbReference>
<evidence type="ECO:0000256" key="1">
    <source>
        <dbReference type="SAM" id="Phobius"/>
    </source>
</evidence>
<organism evidence="2 3">
    <name type="scientific">Saponaria officinalis</name>
    <name type="common">Common soapwort</name>
    <name type="synonym">Lychnis saponaria</name>
    <dbReference type="NCBI Taxonomy" id="3572"/>
    <lineage>
        <taxon>Eukaryota</taxon>
        <taxon>Viridiplantae</taxon>
        <taxon>Streptophyta</taxon>
        <taxon>Embryophyta</taxon>
        <taxon>Tracheophyta</taxon>
        <taxon>Spermatophyta</taxon>
        <taxon>Magnoliopsida</taxon>
        <taxon>eudicotyledons</taxon>
        <taxon>Gunneridae</taxon>
        <taxon>Pentapetalae</taxon>
        <taxon>Caryophyllales</taxon>
        <taxon>Caryophyllaceae</taxon>
        <taxon>Caryophylleae</taxon>
        <taxon>Saponaria</taxon>
    </lineage>
</organism>
<name>A0AAW1MXD2_SAPOF</name>
<evidence type="ECO:0000313" key="3">
    <source>
        <dbReference type="Proteomes" id="UP001443914"/>
    </source>
</evidence>
<keyword evidence="3" id="KW-1185">Reference proteome</keyword>
<reference evidence="2" key="1">
    <citation type="submission" date="2024-03" db="EMBL/GenBank/DDBJ databases">
        <title>WGS assembly of Saponaria officinalis var. Norfolk2.</title>
        <authorList>
            <person name="Jenkins J."/>
            <person name="Shu S."/>
            <person name="Grimwood J."/>
            <person name="Barry K."/>
            <person name="Goodstein D."/>
            <person name="Schmutz J."/>
            <person name="Leebens-Mack J."/>
            <person name="Osbourn A."/>
        </authorList>
    </citation>
    <scope>NUCLEOTIDE SEQUENCE [LARGE SCALE GENOMIC DNA]</scope>
    <source>
        <strain evidence="2">JIC</strain>
    </source>
</reference>
<gene>
    <name evidence="2" type="ORF">RND81_02G102900</name>
</gene>
<accession>A0AAW1MXD2</accession>
<keyword evidence="1" id="KW-1133">Transmembrane helix</keyword>
<feature type="transmembrane region" description="Helical" evidence="1">
    <location>
        <begin position="82"/>
        <end position="100"/>
    </location>
</feature>
<dbReference type="AlphaFoldDB" id="A0AAW1MXD2"/>